<evidence type="ECO:0000313" key="2">
    <source>
        <dbReference type="Proteomes" id="UP000549765"/>
    </source>
</evidence>
<dbReference type="Proteomes" id="UP000549765">
    <property type="component" value="Unassembled WGS sequence"/>
</dbReference>
<protein>
    <submittedName>
        <fullName evidence="1">Type II-A CRISPR-associated protein Csn2</fullName>
    </submittedName>
</protein>
<name>A0A7X6N4C1_9LACO</name>
<evidence type="ECO:0000313" key="1">
    <source>
        <dbReference type="EMBL" id="NKZ23678.1"/>
    </source>
</evidence>
<dbReference type="RefSeq" id="WP_168721463.1">
    <property type="nucleotide sequence ID" value="NZ_JAAXPN010000001.1"/>
</dbReference>
<organism evidence="1 2">
    <name type="scientific">Periweissella fabalis</name>
    <dbReference type="NCBI Taxonomy" id="1070421"/>
    <lineage>
        <taxon>Bacteria</taxon>
        <taxon>Bacillati</taxon>
        <taxon>Bacillota</taxon>
        <taxon>Bacilli</taxon>
        <taxon>Lactobacillales</taxon>
        <taxon>Lactobacillaceae</taxon>
        <taxon>Periweissella</taxon>
    </lineage>
</organism>
<proteinExistence type="predicted"/>
<dbReference type="Pfam" id="PF09711">
    <property type="entry name" value="Cas_Csn2"/>
    <property type="match status" value="1"/>
</dbReference>
<dbReference type="Gene3D" id="3.40.50.11940">
    <property type="match status" value="1"/>
</dbReference>
<dbReference type="EMBL" id="JAAXPN010000001">
    <property type="protein sequence ID" value="NKZ23678.1"/>
    <property type="molecule type" value="Genomic_DNA"/>
</dbReference>
<sequence>MRLITIPGCEALPLVNGFNRLVIENIDLYWQLQQLLQGDETVEGYYSIANKPQKIKNTVVMLGDLVNPHDYGKIFAPKIGQVLQHYCSDASQQELFRLNEQIKDIVIEQIDESNLPFEISDEWTIVELFKYCKLVILPPTTGSANGIMRYVIETASQLGDNRLFVVCDIGRYLSESDQLDLITAINELKLNFLELRQTGVRPAYLDTAAFHVIDEDYVMF</sequence>
<dbReference type="AlphaFoldDB" id="A0A7X6N4C1"/>
<comment type="caution">
    <text evidence="1">The sequence shown here is derived from an EMBL/GenBank/DDBJ whole genome shotgun (WGS) entry which is preliminary data.</text>
</comment>
<keyword evidence="2" id="KW-1185">Reference proteome</keyword>
<dbReference type="InterPro" id="IPR038600">
    <property type="entry name" value="Csn2_sf"/>
</dbReference>
<reference evidence="1 2" key="1">
    <citation type="submission" date="2020-04" db="EMBL/GenBank/DDBJ databases">
        <title>MicrobeNet Type strains.</title>
        <authorList>
            <person name="Nicholson A.C."/>
        </authorList>
    </citation>
    <scope>NUCLEOTIDE SEQUENCE [LARGE SCALE GENOMIC DNA]</scope>
    <source>
        <strain evidence="1 2">CCUG 61472</strain>
    </source>
</reference>
<accession>A0A7X6N4C1</accession>
<gene>
    <name evidence="1" type="primary">csn2</name>
    <name evidence="1" type="ORF">HF964_02495</name>
</gene>
<dbReference type="InterPro" id="IPR010146">
    <property type="entry name" value="CRISPR-assoc_prot_Csn2-typ"/>
</dbReference>
<dbReference type="NCBIfam" id="TIGR01866">
    <property type="entry name" value="cas_Csn2"/>
    <property type="match status" value="1"/>
</dbReference>